<dbReference type="NCBIfam" id="TIGR04131">
    <property type="entry name" value="Bac_Flav_CTERM"/>
    <property type="match status" value="1"/>
</dbReference>
<dbReference type="Proteomes" id="UP000598820">
    <property type="component" value="Unassembled WGS sequence"/>
</dbReference>
<keyword evidence="2" id="KW-1185">Reference proteome</keyword>
<dbReference type="RefSeq" id="WP_190885033.1">
    <property type="nucleotide sequence ID" value="NZ_JACWZY010000001.1"/>
</dbReference>
<dbReference type="NCBIfam" id="TIGR04183">
    <property type="entry name" value="Por_Secre_tail"/>
    <property type="match status" value="1"/>
</dbReference>
<sequence length="295" mass="32520">MVRFCLLILLAFAFDKHQAVAQKGVFDVRLGLKKVDCERQKVLVAVEIKAHDGSSEFLMGNANFRFLYDARFLQHPVLLEQHNFSSYNGADLNYSPQSLTGSSERLDKGIISLNIIHSGTEQTGSMVGSNEWTMVSTIQFDIVHSGLSQSTNLVWNDDKTFPVTGLSEVVAKKNSSAIDSYVVKAGGVFQNLTLNPFTEICGGLGLGNTDNLMIPEGFSPNGDGINDVFVIHNLGALKADVTIFNMNGHIVYTNPNYQNDWGGQSEQGTIPDGTYFYSIRFSDGRSFRRSMTITH</sequence>
<dbReference type="InterPro" id="IPR026341">
    <property type="entry name" value="T9SS_type_B"/>
</dbReference>
<accession>A0A926XSU9</accession>
<name>A0A926XSU9_9BACT</name>
<organism evidence="1 2">
    <name type="scientific">Spirosoma profusum</name>
    <dbReference type="NCBI Taxonomy" id="2771354"/>
    <lineage>
        <taxon>Bacteria</taxon>
        <taxon>Pseudomonadati</taxon>
        <taxon>Bacteroidota</taxon>
        <taxon>Cytophagia</taxon>
        <taxon>Cytophagales</taxon>
        <taxon>Cytophagaceae</taxon>
        <taxon>Spirosoma</taxon>
    </lineage>
</organism>
<evidence type="ECO:0000313" key="1">
    <source>
        <dbReference type="EMBL" id="MBD2699172.1"/>
    </source>
</evidence>
<gene>
    <name evidence="1" type="ORF">IC229_00890</name>
</gene>
<dbReference type="AlphaFoldDB" id="A0A926XSU9"/>
<dbReference type="Pfam" id="PF13585">
    <property type="entry name" value="CHU_C"/>
    <property type="match status" value="1"/>
</dbReference>
<dbReference type="InterPro" id="IPR026444">
    <property type="entry name" value="Secre_tail"/>
</dbReference>
<evidence type="ECO:0000313" key="2">
    <source>
        <dbReference type="Proteomes" id="UP000598820"/>
    </source>
</evidence>
<protein>
    <submittedName>
        <fullName evidence="1">Gliding motility-associated C-terminal domain-containing protein</fullName>
    </submittedName>
</protein>
<proteinExistence type="predicted"/>
<reference evidence="1" key="1">
    <citation type="submission" date="2020-09" db="EMBL/GenBank/DDBJ databases">
        <authorList>
            <person name="Kim M.K."/>
        </authorList>
    </citation>
    <scope>NUCLEOTIDE SEQUENCE</scope>
    <source>
        <strain evidence="1">BT702</strain>
    </source>
</reference>
<comment type="caution">
    <text evidence="1">The sequence shown here is derived from an EMBL/GenBank/DDBJ whole genome shotgun (WGS) entry which is preliminary data.</text>
</comment>
<dbReference type="EMBL" id="JACWZY010000001">
    <property type="protein sequence ID" value="MBD2699172.1"/>
    <property type="molecule type" value="Genomic_DNA"/>
</dbReference>